<evidence type="ECO:0000259" key="2">
    <source>
        <dbReference type="PROSITE" id="PS50943"/>
    </source>
</evidence>
<accession>A0A7W6S0Q5</accession>
<dbReference type="PANTHER" id="PTHR36924:SF1">
    <property type="entry name" value="ANTITOXIN HIGA-1"/>
    <property type="match status" value="1"/>
</dbReference>
<protein>
    <submittedName>
        <fullName evidence="3">Addiction module HigA family antidote</fullName>
    </submittedName>
</protein>
<dbReference type="PANTHER" id="PTHR36924">
    <property type="entry name" value="ANTITOXIN HIGA-1"/>
    <property type="match status" value="1"/>
</dbReference>
<dbReference type="InterPro" id="IPR001387">
    <property type="entry name" value="Cro/C1-type_HTH"/>
</dbReference>
<dbReference type="RefSeq" id="WP_184434379.1">
    <property type="nucleotide sequence ID" value="NZ_JACIGI010000012.1"/>
</dbReference>
<name>A0A7W6S0Q5_9PROT</name>
<keyword evidence="4" id="KW-1185">Reference proteome</keyword>
<dbReference type="PROSITE" id="PS50943">
    <property type="entry name" value="HTH_CROC1"/>
    <property type="match status" value="1"/>
</dbReference>
<dbReference type="SUPFAM" id="SSF47413">
    <property type="entry name" value="lambda repressor-like DNA-binding domains"/>
    <property type="match status" value="1"/>
</dbReference>
<dbReference type="InterPro" id="IPR010982">
    <property type="entry name" value="Lambda_DNA-bd_dom_sf"/>
</dbReference>
<keyword evidence="1" id="KW-0238">DNA-binding</keyword>
<dbReference type="NCBIfam" id="TIGR02607">
    <property type="entry name" value="antidote_HigA"/>
    <property type="match status" value="1"/>
</dbReference>
<reference evidence="3 4" key="1">
    <citation type="submission" date="2020-08" db="EMBL/GenBank/DDBJ databases">
        <title>Genome sequencing of Purple Non-Sulfur Bacteria from various extreme environments.</title>
        <authorList>
            <person name="Mayer M."/>
        </authorList>
    </citation>
    <scope>NUCLEOTIDE SEQUENCE [LARGE SCALE GENOMIC DNA]</scope>
    <source>
        <strain evidence="3 4">JA135</strain>
    </source>
</reference>
<organism evidence="3 4">
    <name type="scientific">Roseospira goensis</name>
    <dbReference type="NCBI Taxonomy" id="391922"/>
    <lineage>
        <taxon>Bacteria</taxon>
        <taxon>Pseudomonadati</taxon>
        <taxon>Pseudomonadota</taxon>
        <taxon>Alphaproteobacteria</taxon>
        <taxon>Rhodospirillales</taxon>
        <taxon>Rhodospirillaceae</taxon>
        <taxon>Roseospira</taxon>
    </lineage>
</organism>
<sequence length="105" mass="11778">MEREPLKMGMAPVHPGEFIREEILDELGLTITKAAKVLGVRAATLSDLTNEKSSLSPEMAMRIELAFDVKADLLLRMQALYDSMTIRSRAAELNVQRYVEGRQTV</sequence>
<dbReference type="EMBL" id="JACIGI010000012">
    <property type="protein sequence ID" value="MBB4286077.1"/>
    <property type="molecule type" value="Genomic_DNA"/>
</dbReference>
<dbReference type="SMART" id="SM00530">
    <property type="entry name" value="HTH_XRE"/>
    <property type="match status" value="1"/>
</dbReference>
<dbReference type="AlphaFoldDB" id="A0A7W6S0Q5"/>
<dbReference type="Pfam" id="PF01381">
    <property type="entry name" value="HTH_3"/>
    <property type="match status" value="1"/>
</dbReference>
<gene>
    <name evidence="3" type="ORF">GGD88_001802</name>
</gene>
<feature type="domain" description="HTH cro/C1-type" evidence="2">
    <location>
        <begin position="26"/>
        <end position="74"/>
    </location>
</feature>
<evidence type="ECO:0000256" key="1">
    <source>
        <dbReference type="ARBA" id="ARBA00023125"/>
    </source>
</evidence>
<dbReference type="CDD" id="cd00093">
    <property type="entry name" value="HTH_XRE"/>
    <property type="match status" value="1"/>
</dbReference>
<proteinExistence type="predicted"/>
<evidence type="ECO:0000313" key="3">
    <source>
        <dbReference type="EMBL" id="MBB4286077.1"/>
    </source>
</evidence>
<dbReference type="InterPro" id="IPR013430">
    <property type="entry name" value="Toxin_antidote_HigA"/>
</dbReference>
<comment type="caution">
    <text evidence="3">The sequence shown here is derived from an EMBL/GenBank/DDBJ whole genome shotgun (WGS) entry which is preliminary data.</text>
</comment>
<evidence type="ECO:0000313" key="4">
    <source>
        <dbReference type="Proteomes" id="UP000555728"/>
    </source>
</evidence>
<dbReference type="GO" id="GO:0003677">
    <property type="term" value="F:DNA binding"/>
    <property type="evidence" value="ECO:0007669"/>
    <property type="project" value="UniProtKB-KW"/>
</dbReference>
<dbReference type="Gene3D" id="1.10.260.40">
    <property type="entry name" value="lambda repressor-like DNA-binding domains"/>
    <property type="match status" value="1"/>
</dbReference>
<dbReference type="Proteomes" id="UP000555728">
    <property type="component" value="Unassembled WGS sequence"/>
</dbReference>